<evidence type="ECO:0000256" key="2">
    <source>
        <dbReference type="ARBA" id="ARBA00023012"/>
    </source>
</evidence>
<evidence type="ECO:0000256" key="6">
    <source>
        <dbReference type="PROSITE-ProRule" id="PRU00169"/>
    </source>
</evidence>
<dbReference type="GO" id="GO:0005829">
    <property type="term" value="C:cytosol"/>
    <property type="evidence" value="ECO:0007669"/>
    <property type="project" value="TreeGrafter"/>
</dbReference>
<dbReference type="Pfam" id="PF00486">
    <property type="entry name" value="Trans_reg_C"/>
    <property type="match status" value="1"/>
</dbReference>
<dbReference type="STRING" id="762967.HMPREF9440_01502"/>
<keyword evidence="4 7" id="KW-0238">DNA-binding</keyword>
<name>H3KFI5_9BURK</name>
<feature type="domain" description="Response regulatory" evidence="8">
    <location>
        <begin position="1"/>
        <end position="87"/>
    </location>
</feature>
<dbReference type="Gene3D" id="3.40.50.2300">
    <property type="match status" value="1"/>
</dbReference>
<dbReference type="PANTHER" id="PTHR48111:SF22">
    <property type="entry name" value="REGULATOR OF RPOS"/>
    <property type="match status" value="1"/>
</dbReference>
<dbReference type="OrthoDB" id="9802426at2"/>
<keyword evidence="11" id="KW-1185">Reference proteome</keyword>
<protein>
    <submittedName>
        <fullName evidence="10">Putative transcriptional activator protein CopR</fullName>
    </submittedName>
</protein>
<dbReference type="AlphaFoldDB" id="H3KFI5"/>
<dbReference type="GO" id="GO:0000976">
    <property type="term" value="F:transcription cis-regulatory region binding"/>
    <property type="evidence" value="ECO:0007669"/>
    <property type="project" value="TreeGrafter"/>
</dbReference>
<dbReference type="GO" id="GO:0032993">
    <property type="term" value="C:protein-DNA complex"/>
    <property type="evidence" value="ECO:0007669"/>
    <property type="project" value="TreeGrafter"/>
</dbReference>
<comment type="caution">
    <text evidence="10">The sequence shown here is derived from an EMBL/GenBank/DDBJ whole genome shotgun (WGS) entry which is preliminary data.</text>
</comment>
<dbReference type="SMART" id="SM00448">
    <property type="entry name" value="REC"/>
    <property type="match status" value="1"/>
</dbReference>
<sequence>TTGTAAVERLERAAGFDLIVLDVGLPDVDGVALCRSLRSRGMKIPVLMLTARDAIEDRVAGLTGGADDYVVKPFSLRELAARIEALLRRAFGGSTDRLKVGDLVYDLNAERVSRGGVVIKLNPTCRRLLKMLMLRSPAVVERAVIEERIWAGRPPATDSLRSNLYLLRQAVDKPFPKALIRTHPGLGWSISDEED</sequence>
<dbReference type="CDD" id="cd00383">
    <property type="entry name" value="trans_reg_C"/>
    <property type="match status" value="1"/>
</dbReference>
<keyword evidence="5" id="KW-0804">Transcription</keyword>
<feature type="non-terminal residue" evidence="10">
    <location>
        <position position="1"/>
    </location>
</feature>
<organism evidence="10 11">
    <name type="scientific">Sutterella parvirubra YIT 11816</name>
    <dbReference type="NCBI Taxonomy" id="762967"/>
    <lineage>
        <taxon>Bacteria</taxon>
        <taxon>Pseudomonadati</taxon>
        <taxon>Pseudomonadota</taxon>
        <taxon>Betaproteobacteria</taxon>
        <taxon>Burkholderiales</taxon>
        <taxon>Sutterellaceae</taxon>
        <taxon>Sutterella</taxon>
    </lineage>
</organism>
<evidence type="ECO:0000313" key="11">
    <source>
        <dbReference type="Proteomes" id="UP000004956"/>
    </source>
</evidence>
<dbReference type="EMBL" id="AFBQ01000221">
    <property type="protein sequence ID" value="EHY31116.1"/>
    <property type="molecule type" value="Genomic_DNA"/>
</dbReference>
<reference evidence="10 11" key="1">
    <citation type="submission" date="2011-11" db="EMBL/GenBank/DDBJ databases">
        <authorList>
            <person name="Weinstock G."/>
            <person name="Sodergren E."/>
            <person name="Clifton S."/>
            <person name="Fulton L."/>
            <person name="Fulton B."/>
            <person name="Courtney L."/>
            <person name="Fronick C."/>
            <person name="Harrison M."/>
            <person name="Strong C."/>
            <person name="Farmer C."/>
            <person name="Delahaunty K."/>
            <person name="Markovic C."/>
            <person name="Hall O."/>
            <person name="Minx P."/>
            <person name="Tomlinson C."/>
            <person name="Mitreva M."/>
            <person name="Hou S."/>
            <person name="Chen J."/>
            <person name="Wollam A."/>
            <person name="Pepin K.H."/>
            <person name="Johnson M."/>
            <person name="Bhonagiri V."/>
            <person name="Zhang X."/>
            <person name="Suruliraj S."/>
            <person name="Warren W."/>
            <person name="Chinwalla A."/>
            <person name="Mardis E.R."/>
            <person name="Wilson R.K."/>
        </authorList>
    </citation>
    <scope>NUCLEOTIDE SEQUENCE [LARGE SCALE GENOMIC DNA]</scope>
    <source>
        <strain evidence="10 11">YIT 11816</strain>
    </source>
</reference>
<dbReference type="InterPro" id="IPR036388">
    <property type="entry name" value="WH-like_DNA-bd_sf"/>
</dbReference>
<accession>H3KFI5</accession>
<feature type="DNA-binding region" description="OmpR/PhoB-type" evidence="7">
    <location>
        <begin position="95"/>
        <end position="192"/>
    </location>
</feature>
<dbReference type="GO" id="GO:0000156">
    <property type="term" value="F:phosphorelay response regulator activity"/>
    <property type="evidence" value="ECO:0007669"/>
    <property type="project" value="TreeGrafter"/>
</dbReference>
<evidence type="ECO:0000256" key="4">
    <source>
        <dbReference type="ARBA" id="ARBA00023125"/>
    </source>
</evidence>
<dbReference type="Gene3D" id="6.10.250.690">
    <property type="match status" value="1"/>
</dbReference>
<evidence type="ECO:0000256" key="5">
    <source>
        <dbReference type="ARBA" id="ARBA00023163"/>
    </source>
</evidence>
<dbReference type="InterPro" id="IPR001867">
    <property type="entry name" value="OmpR/PhoB-type_DNA-bd"/>
</dbReference>
<dbReference type="InterPro" id="IPR011006">
    <property type="entry name" value="CheY-like_superfamily"/>
</dbReference>
<evidence type="ECO:0000256" key="3">
    <source>
        <dbReference type="ARBA" id="ARBA00023015"/>
    </source>
</evidence>
<proteinExistence type="predicted"/>
<feature type="domain" description="OmpR/PhoB-type" evidence="9">
    <location>
        <begin position="95"/>
        <end position="192"/>
    </location>
</feature>
<evidence type="ECO:0000313" key="10">
    <source>
        <dbReference type="EMBL" id="EHY31116.1"/>
    </source>
</evidence>
<dbReference type="PATRIC" id="fig|762967.3.peg.1183"/>
<dbReference type="GO" id="GO:0006355">
    <property type="term" value="P:regulation of DNA-templated transcription"/>
    <property type="evidence" value="ECO:0007669"/>
    <property type="project" value="InterPro"/>
</dbReference>
<dbReference type="HOGENOM" id="CLU_1392941_0_0_4"/>
<evidence type="ECO:0000259" key="8">
    <source>
        <dbReference type="PROSITE" id="PS50110"/>
    </source>
</evidence>
<dbReference type="Pfam" id="PF00072">
    <property type="entry name" value="Response_reg"/>
    <property type="match status" value="1"/>
</dbReference>
<gene>
    <name evidence="10" type="ORF">HMPREF9440_01502</name>
</gene>
<dbReference type="PANTHER" id="PTHR48111">
    <property type="entry name" value="REGULATOR OF RPOS"/>
    <property type="match status" value="1"/>
</dbReference>
<dbReference type="PROSITE" id="PS50110">
    <property type="entry name" value="RESPONSE_REGULATORY"/>
    <property type="match status" value="1"/>
</dbReference>
<evidence type="ECO:0000256" key="7">
    <source>
        <dbReference type="PROSITE-ProRule" id="PRU01091"/>
    </source>
</evidence>
<dbReference type="InterPro" id="IPR016032">
    <property type="entry name" value="Sig_transdc_resp-reg_C-effctor"/>
</dbReference>
<dbReference type="PROSITE" id="PS51755">
    <property type="entry name" value="OMPR_PHOB"/>
    <property type="match status" value="1"/>
</dbReference>
<keyword evidence="3" id="KW-0805">Transcription regulation</keyword>
<feature type="modified residue" description="4-aspartylphosphate" evidence="6">
    <location>
        <position position="22"/>
    </location>
</feature>
<evidence type="ECO:0000259" key="9">
    <source>
        <dbReference type="PROSITE" id="PS51755"/>
    </source>
</evidence>
<dbReference type="InterPro" id="IPR001789">
    <property type="entry name" value="Sig_transdc_resp-reg_receiver"/>
</dbReference>
<dbReference type="SMART" id="SM00862">
    <property type="entry name" value="Trans_reg_C"/>
    <property type="match status" value="1"/>
</dbReference>
<dbReference type="SUPFAM" id="SSF52172">
    <property type="entry name" value="CheY-like"/>
    <property type="match status" value="1"/>
</dbReference>
<dbReference type="SUPFAM" id="SSF46894">
    <property type="entry name" value="C-terminal effector domain of the bipartite response regulators"/>
    <property type="match status" value="1"/>
</dbReference>
<dbReference type="Gene3D" id="1.10.10.10">
    <property type="entry name" value="Winged helix-like DNA-binding domain superfamily/Winged helix DNA-binding domain"/>
    <property type="match status" value="1"/>
</dbReference>
<dbReference type="RefSeq" id="WP_008542502.1">
    <property type="nucleotide sequence ID" value="NZ_JH604975.1"/>
</dbReference>
<dbReference type="Proteomes" id="UP000004956">
    <property type="component" value="Unassembled WGS sequence"/>
</dbReference>
<dbReference type="InterPro" id="IPR039420">
    <property type="entry name" value="WalR-like"/>
</dbReference>
<keyword evidence="1 6" id="KW-0597">Phosphoprotein</keyword>
<evidence type="ECO:0000256" key="1">
    <source>
        <dbReference type="ARBA" id="ARBA00022553"/>
    </source>
</evidence>
<keyword evidence="2" id="KW-0902">Two-component regulatory system</keyword>